<dbReference type="InterPro" id="IPR013766">
    <property type="entry name" value="Thioredoxin_domain"/>
</dbReference>
<dbReference type="Gene3D" id="3.40.30.10">
    <property type="entry name" value="Glutaredoxin"/>
    <property type="match status" value="1"/>
</dbReference>
<dbReference type="SUPFAM" id="SSF52833">
    <property type="entry name" value="Thioredoxin-like"/>
    <property type="match status" value="1"/>
</dbReference>
<organism evidence="3 4">
    <name type="scientific">Gemmata palustris</name>
    <dbReference type="NCBI Taxonomy" id="2822762"/>
    <lineage>
        <taxon>Bacteria</taxon>
        <taxon>Pseudomonadati</taxon>
        <taxon>Planctomycetota</taxon>
        <taxon>Planctomycetia</taxon>
        <taxon>Gemmatales</taxon>
        <taxon>Gemmataceae</taxon>
        <taxon>Gemmata</taxon>
    </lineage>
</organism>
<reference evidence="3 4" key="1">
    <citation type="submission" date="2021-04" db="EMBL/GenBank/DDBJ databases">
        <authorList>
            <person name="Ivanova A."/>
        </authorList>
    </citation>
    <scope>NUCLEOTIDE SEQUENCE [LARGE SCALE GENOMIC DNA]</scope>
    <source>
        <strain evidence="3 4">G18</strain>
    </source>
</reference>
<keyword evidence="1" id="KW-1015">Disulfide bond</keyword>
<comment type="caution">
    <text evidence="3">The sequence shown here is derived from an EMBL/GenBank/DDBJ whole genome shotgun (WGS) entry which is preliminary data.</text>
</comment>
<evidence type="ECO:0000259" key="2">
    <source>
        <dbReference type="PROSITE" id="PS51352"/>
    </source>
</evidence>
<proteinExistence type="predicted"/>
<accession>A0ABS5C1Y4</accession>
<dbReference type="InterPro" id="IPR036249">
    <property type="entry name" value="Thioredoxin-like_sf"/>
</dbReference>
<feature type="domain" description="Thioredoxin" evidence="2">
    <location>
        <begin position="12"/>
        <end position="165"/>
    </location>
</feature>
<dbReference type="PANTHER" id="PTHR43640">
    <property type="entry name" value="OS07G0260300 PROTEIN"/>
    <property type="match status" value="1"/>
</dbReference>
<dbReference type="Pfam" id="PF00578">
    <property type="entry name" value="AhpC-TSA"/>
    <property type="match status" value="1"/>
</dbReference>
<name>A0ABS5C1Y4_9BACT</name>
<evidence type="ECO:0000313" key="3">
    <source>
        <dbReference type="EMBL" id="MBP3959974.1"/>
    </source>
</evidence>
<dbReference type="EMBL" id="JAGKQQ010000001">
    <property type="protein sequence ID" value="MBP3959974.1"/>
    <property type="molecule type" value="Genomic_DNA"/>
</dbReference>
<sequence>MALLLELIFTATLATLPVPDFELRDTTGAAIRLPTGPAARPTVVVFLGTDCPMARLYSVRLKEMAGRFPTGAVTFLAINANAGDDVPSMAAFLREYPLAFPYAKDTDGRVAELFGASRTPQAFVLDAQRRIRYRGRIDDQYAPGGKNRGAPTREDLAEAVREVLAGRPVSVARTECTGCVIDKPRRATPPPRVTYSRDIAPILATHCRACHRPGEIGPFSLLSYSDATAHAGTIVEVIENGTMPPWSASPAHGRFRNERRLSDEHKRLIAEWVRLGCPEGAPLPPEPAPAPTKWHIGEPDAVFQIPTAFAVPAEGIIEYQNFIVDPGFKTDVWVRAAEVHPGNRRVVHHVNVFLLPPGETRLDQRYEAGPLESFALTGYDVGSAPDVMPEGMAKRIPAGWRIHFLIHYTAVGSPQTDRTEVGLQFIDPALVRKEVATKLLYRDDFAIPPHATGYRIEKTWTADRDYLLLSMYPHMHLRGKTFRFAAEYPDGTSEILLDVPRYDFNWQHRYVLAEPKRLTAGTVIRCTGVYDNSAANPSNPDPSATVQVGLQTWDEMFNGFFDIALADQDLAAERAAIESKRVRSQQVGIGALALVGLWGARLWRKRRA</sequence>
<dbReference type="InterPro" id="IPR036939">
    <property type="entry name" value="Cu2_ascorb_mOase_N_sf"/>
</dbReference>
<protein>
    <submittedName>
        <fullName evidence="3">Redoxin domain-containing protein</fullName>
    </submittedName>
</protein>
<keyword evidence="4" id="KW-1185">Reference proteome</keyword>
<dbReference type="PANTHER" id="PTHR43640:SF1">
    <property type="entry name" value="THIOREDOXIN-DEPENDENT PEROXIREDOXIN"/>
    <property type="match status" value="1"/>
</dbReference>
<dbReference type="RefSeq" id="WP_210660916.1">
    <property type="nucleotide sequence ID" value="NZ_JAGKQQ010000001.1"/>
</dbReference>
<dbReference type="PROSITE" id="PS51352">
    <property type="entry name" value="THIOREDOXIN_2"/>
    <property type="match status" value="1"/>
</dbReference>
<dbReference type="InterPro" id="IPR000866">
    <property type="entry name" value="AhpC/TSA"/>
</dbReference>
<dbReference type="InterPro" id="IPR036909">
    <property type="entry name" value="Cyt_c-like_dom_sf"/>
</dbReference>
<dbReference type="Gene3D" id="2.60.120.230">
    <property type="match status" value="1"/>
</dbReference>
<gene>
    <name evidence="3" type="ORF">J8F10_32430</name>
</gene>
<dbReference type="InterPro" id="IPR008977">
    <property type="entry name" value="PHM/PNGase_F_dom_sf"/>
</dbReference>
<dbReference type="SUPFAM" id="SSF46626">
    <property type="entry name" value="Cytochrome c"/>
    <property type="match status" value="1"/>
</dbReference>
<evidence type="ECO:0000313" key="4">
    <source>
        <dbReference type="Proteomes" id="UP000676565"/>
    </source>
</evidence>
<dbReference type="Gene3D" id="2.60.120.310">
    <property type="entry name" value="Copper type II, ascorbate-dependent monooxygenase, N-terminal domain"/>
    <property type="match status" value="1"/>
</dbReference>
<dbReference type="Proteomes" id="UP000676565">
    <property type="component" value="Unassembled WGS sequence"/>
</dbReference>
<dbReference type="InterPro" id="IPR014784">
    <property type="entry name" value="Cu2_ascorb_mOase-like_C"/>
</dbReference>
<dbReference type="SUPFAM" id="SSF49742">
    <property type="entry name" value="PHM/PNGase F"/>
    <property type="match status" value="2"/>
</dbReference>
<evidence type="ECO:0000256" key="1">
    <source>
        <dbReference type="ARBA" id="ARBA00023157"/>
    </source>
</evidence>
<dbReference type="InterPro" id="IPR047262">
    <property type="entry name" value="PRX-like1"/>
</dbReference>